<dbReference type="Proteomes" id="UP000765509">
    <property type="component" value="Unassembled WGS sequence"/>
</dbReference>
<dbReference type="EMBL" id="AVOT02028436">
    <property type="protein sequence ID" value="MBW0520930.1"/>
    <property type="molecule type" value="Genomic_DNA"/>
</dbReference>
<reference evidence="1" key="1">
    <citation type="submission" date="2021-03" db="EMBL/GenBank/DDBJ databases">
        <title>Draft genome sequence of rust myrtle Austropuccinia psidii MF-1, a brazilian biotype.</title>
        <authorList>
            <person name="Quecine M.C."/>
            <person name="Pachon D.M.R."/>
            <person name="Bonatelli M.L."/>
            <person name="Correr F.H."/>
            <person name="Franceschini L.M."/>
            <person name="Leite T.F."/>
            <person name="Margarido G.R.A."/>
            <person name="Almeida C.A."/>
            <person name="Ferrarezi J.A."/>
            <person name="Labate C.A."/>
        </authorList>
    </citation>
    <scope>NUCLEOTIDE SEQUENCE</scope>
    <source>
        <strain evidence="1">MF-1</strain>
    </source>
</reference>
<organism evidence="1 2">
    <name type="scientific">Austropuccinia psidii MF-1</name>
    <dbReference type="NCBI Taxonomy" id="1389203"/>
    <lineage>
        <taxon>Eukaryota</taxon>
        <taxon>Fungi</taxon>
        <taxon>Dikarya</taxon>
        <taxon>Basidiomycota</taxon>
        <taxon>Pucciniomycotina</taxon>
        <taxon>Pucciniomycetes</taxon>
        <taxon>Pucciniales</taxon>
        <taxon>Sphaerophragmiaceae</taxon>
        <taxon>Austropuccinia</taxon>
    </lineage>
</organism>
<protein>
    <recommendedName>
        <fullName evidence="3">Reverse transcriptase Ty1/copia-type domain-containing protein</fullName>
    </recommendedName>
</protein>
<comment type="caution">
    <text evidence="1">The sequence shown here is derived from an EMBL/GenBank/DDBJ whole genome shotgun (WGS) entry which is preliminary data.</text>
</comment>
<sequence length="125" mass="14300">MLWIHLDNGVLVTSNDNIREKMKLKLRWDEDINSIVGIKIKQKGNSFYLKQPRLIKKLVEATDSQLTANKPLPDIKLESLPVSQIDCHYLLAGGMMLYLAQATQPNIMYAVNYLARFAMNAQNDH</sequence>
<proteinExistence type="predicted"/>
<evidence type="ECO:0000313" key="1">
    <source>
        <dbReference type="EMBL" id="MBW0520930.1"/>
    </source>
</evidence>
<evidence type="ECO:0008006" key="3">
    <source>
        <dbReference type="Google" id="ProtNLM"/>
    </source>
</evidence>
<accession>A0A9Q3HZS6</accession>
<evidence type="ECO:0000313" key="2">
    <source>
        <dbReference type="Proteomes" id="UP000765509"/>
    </source>
</evidence>
<dbReference type="AlphaFoldDB" id="A0A9Q3HZS6"/>
<keyword evidence="2" id="KW-1185">Reference proteome</keyword>
<name>A0A9Q3HZS6_9BASI</name>
<gene>
    <name evidence="1" type="ORF">O181_060645</name>
</gene>